<gene>
    <name evidence="3" type="ORF">JJJ17_05780</name>
</gene>
<evidence type="ECO:0000256" key="2">
    <source>
        <dbReference type="SAM" id="Phobius"/>
    </source>
</evidence>
<evidence type="ECO:0000313" key="3">
    <source>
        <dbReference type="EMBL" id="MBK4215432.1"/>
    </source>
</evidence>
<reference evidence="3" key="1">
    <citation type="submission" date="2021-01" db="EMBL/GenBank/DDBJ databases">
        <title>Paracoccus amoyensis sp. nov., isolated from the surface seawater along the coast of Xiamen Island, China.</title>
        <authorList>
            <person name="Lyu L."/>
        </authorList>
    </citation>
    <scope>NUCLEOTIDE SEQUENCE</scope>
    <source>
        <strain evidence="3">MJ17</strain>
    </source>
</reference>
<comment type="caution">
    <text evidence="3">The sequence shown here is derived from an EMBL/GenBank/DDBJ whole genome shotgun (WGS) entry which is preliminary data.</text>
</comment>
<evidence type="ECO:0000313" key="4">
    <source>
        <dbReference type="Proteomes" id="UP000640485"/>
    </source>
</evidence>
<accession>A0A934VXY1</accession>
<name>A0A934VXY1_9RHOB</name>
<keyword evidence="2" id="KW-0472">Membrane</keyword>
<feature type="transmembrane region" description="Helical" evidence="2">
    <location>
        <begin position="12"/>
        <end position="34"/>
    </location>
</feature>
<keyword evidence="2" id="KW-0812">Transmembrane</keyword>
<organism evidence="3 4">
    <name type="scientific">Paracoccus caeni</name>
    <dbReference type="NCBI Taxonomy" id="657651"/>
    <lineage>
        <taxon>Bacteria</taxon>
        <taxon>Pseudomonadati</taxon>
        <taxon>Pseudomonadota</taxon>
        <taxon>Alphaproteobacteria</taxon>
        <taxon>Rhodobacterales</taxon>
        <taxon>Paracoccaceae</taxon>
        <taxon>Paracoccus</taxon>
    </lineage>
</organism>
<feature type="region of interest" description="Disordered" evidence="1">
    <location>
        <begin position="198"/>
        <end position="238"/>
    </location>
</feature>
<dbReference type="RefSeq" id="WP_200684414.1">
    <property type="nucleotide sequence ID" value="NZ_JAEPRQ010000001.1"/>
</dbReference>
<keyword evidence="2" id="KW-1133">Transmembrane helix</keyword>
<evidence type="ECO:0000256" key="1">
    <source>
        <dbReference type="SAM" id="MobiDB-lite"/>
    </source>
</evidence>
<dbReference type="AlphaFoldDB" id="A0A934VXY1"/>
<proteinExistence type="predicted"/>
<dbReference type="Proteomes" id="UP000640485">
    <property type="component" value="Unassembled WGS sequence"/>
</dbReference>
<keyword evidence="4" id="KW-1185">Reference proteome</keyword>
<protein>
    <submittedName>
        <fullName evidence="3">Uncharacterized protein</fullName>
    </submittedName>
</protein>
<dbReference type="EMBL" id="JAEPRQ010000001">
    <property type="protein sequence ID" value="MBK4215432.1"/>
    <property type="molecule type" value="Genomic_DNA"/>
</dbReference>
<sequence length="238" mass="26352">MNGLQTIFWNERVIAAFVTALLGGGVVAAGWFWTHALSRYRDRKLREEQVKDVQRALLAEIRAHVAALEQQQAQEPAAVALALRQRLLADEHVPILPHDANDRIFRAIVEQVHILPEHVIDPVVRYYRLIAVRVALAQDIRSSADNHPDRAAEMLDDYLSLTSETLVEGNAAMLFLSASLKGGPGAVRALMKALEAKEREEEKQKAGNDLIARNVSMDDDAPAVGDGVSRTVSDRRDP</sequence>